<feature type="transmembrane region" description="Helical" evidence="5">
    <location>
        <begin position="12"/>
        <end position="28"/>
    </location>
</feature>
<evidence type="ECO:0000256" key="1">
    <source>
        <dbReference type="ARBA" id="ARBA00004141"/>
    </source>
</evidence>
<feature type="transmembrane region" description="Helical" evidence="5">
    <location>
        <begin position="75"/>
        <end position="93"/>
    </location>
</feature>
<feature type="transmembrane region" description="Helical" evidence="5">
    <location>
        <begin position="304"/>
        <end position="328"/>
    </location>
</feature>
<sequence>MPATHTHWSRQALYLLFLLPGLTLATWVTRTPALRDGLQASTEQMGMILFGFSSGAMLGILSAGRMIARQGANHTLRLGLLGLSGGLCVLAASSELNSAWCAFAGLLVFGLGMGWADIAANIEGAAVERAIDAPIMTTLHGFFSLGTLLGALVGMAMTAFEVPLDMHLLAIAGLSAIATLALIGHAPRASEAADERQDSDGNTLHWATLLKDRRLLLICLVVLAMALAEGAANDWLPLLMIDGHGFAPTTGTLIYLVFTIGMTLGRFAGAPVIRRFGRTFTLRASALIGTLSLALVVFCDVQWVAAAAVVLWGIGASLGFPLAISAAGESGADGDQRVRLAATAGYLAFLVGPQLLGFIGEHFGLRLAMLPVLTLVAVAYVLASSLQERNRLQGETQASNHVS</sequence>
<dbReference type="PANTHER" id="PTHR23514:SF13">
    <property type="entry name" value="INNER MEMBRANE PROTEIN YBJJ"/>
    <property type="match status" value="1"/>
</dbReference>
<feature type="transmembrane region" description="Helical" evidence="5">
    <location>
        <begin position="365"/>
        <end position="383"/>
    </location>
</feature>
<feature type="transmembrane region" description="Helical" evidence="5">
    <location>
        <begin position="215"/>
        <end position="232"/>
    </location>
</feature>
<evidence type="ECO:0000313" key="7">
    <source>
        <dbReference type="EMBL" id="QHG65753.1"/>
    </source>
</evidence>
<keyword evidence="3 5" id="KW-1133">Transmembrane helix</keyword>
<dbReference type="CDD" id="cd17393">
    <property type="entry name" value="MFS_MosC_like"/>
    <property type="match status" value="1"/>
</dbReference>
<dbReference type="AlphaFoldDB" id="A0A6I6XJD5"/>
<feature type="transmembrane region" description="Helical" evidence="5">
    <location>
        <begin position="252"/>
        <end position="273"/>
    </location>
</feature>
<name>A0A6I6XJD5_PSEPU</name>
<feature type="transmembrane region" description="Helical" evidence="5">
    <location>
        <begin position="340"/>
        <end position="359"/>
    </location>
</feature>
<dbReference type="PROSITE" id="PS50850">
    <property type="entry name" value="MFS"/>
    <property type="match status" value="1"/>
</dbReference>
<feature type="transmembrane region" description="Helical" evidence="5">
    <location>
        <begin position="99"/>
        <end position="118"/>
    </location>
</feature>
<comment type="subcellular location">
    <subcellularLocation>
        <location evidence="1">Membrane</location>
        <topology evidence="1">Multi-pass membrane protein</topology>
    </subcellularLocation>
</comment>
<dbReference type="EMBL" id="CP026115">
    <property type="protein sequence ID" value="QHG65753.1"/>
    <property type="molecule type" value="Genomic_DNA"/>
</dbReference>
<dbReference type="SUPFAM" id="SSF103473">
    <property type="entry name" value="MFS general substrate transporter"/>
    <property type="match status" value="1"/>
</dbReference>
<accession>A0A6I6XJD5</accession>
<dbReference type="RefSeq" id="WP_159411070.1">
    <property type="nucleotide sequence ID" value="NZ_CP026115.2"/>
</dbReference>
<feature type="transmembrane region" description="Helical" evidence="5">
    <location>
        <begin position="139"/>
        <end position="160"/>
    </location>
</feature>
<dbReference type="Pfam" id="PF07690">
    <property type="entry name" value="MFS_1"/>
    <property type="match status" value="1"/>
</dbReference>
<dbReference type="Gene3D" id="1.20.1250.20">
    <property type="entry name" value="MFS general substrate transporter like domains"/>
    <property type="match status" value="1"/>
</dbReference>
<feature type="transmembrane region" description="Helical" evidence="5">
    <location>
        <begin position="48"/>
        <end position="68"/>
    </location>
</feature>
<evidence type="ECO:0000256" key="4">
    <source>
        <dbReference type="ARBA" id="ARBA00023136"/>
    </source>
</evidence>
<keyword evidence="2 5" id="KW-0812">Transmembrane</keyword>
<organism evidence="7 8">
    <name type="scientific">Pseudomonas putida</name>
    <name type="common">Arthrobacter siderocapsulatus</name>
    <dbReference type="NCBI Taxonomy" id="303"/>
    <lineage>
        <taxon>Bacteria</taxon>
        <taxon>Pseudomonadati</taxon>
        <taxon>Pseudomonadota</taxon>
        <taxon>Gammaproteobacteria</taxon>
        <taxon>Pseudomonadales</taxon>
        <taxon>Pseudomonadaceae</taxon>
        <taxon>Pseudomonas</taxon>
    </lineage>
</organism>
<proteinExistence type="predicted"/>
<dbReference type="GO" id="GO:0016020">
    <property type="term" value="C:membrane"/>
    <property type="evidence" value="ECO:0007669"/>
    <property type="project" value="UniProtKB-SubCell"/>
</dbReference>
<evidence type="ECO:0000256" key="3">
    <source>
        <dbReference type="ARBA" id="ARBA00022989"/>
    </source>
</evidence>
<evidence type="ECO:0000313" key="8">
    <source>
        <dbReference type="Proteomes" id="UP000464480"/>
    </source>
</evidence>
<feature type="transmembrane region" description="Helical" evidence="5">
    <location>
        <begin position="166"/>
        <end position="186"/>
    </location>
</feature>
<feature type="domain" description="Major facilitator superfamily (MFS) profile" evidence="6">
    <location>
        <begin position="9"/>
        <end position="391"/>
    </location>
</feature>
<evidence type="ECO:0000259" key="6">
    <source>
        <dbReference type="PROSITE" id="PS50850"/>
    </source>
</evidence>
<dbReference type="InterPro" id="IPR011701">
    <property type="entry name" value="MFS"/>
</dbReference>
<feature type="transmembrane region" description="Helical" evidence="5">
    <location>
        <begin position="280"/>
        <end position="298"/>
    </location>
</feature>
<protein>
    <submittedName>
        <fullName evidence="7">MFS transporter</fullName>
    </submittedName>
</protein>
<dbReference type="PANTHER" id="PTHR23514">
    <property type="entry name" value="BYPASS OF STOP CODON PROTEIN 6"/>
    <property type="match status" value="1"/>
</dbReference>
<gene>
    <name evidence="7" type="ORF">C2H86_15675</name>
</gene>
<keyword evidence="4 5" id="KW-0472">Membrane</keyword>
<evidence type="ECO:0000256" key="2">
    <source>
        <dbReference type="ARBA" id="ARBA00022692"/>
    </source>
</evidence>
<evidence type="ECO:0000256" key="5">
    <source>
        <dbReference type="SAM" id="Phobius"/>
    </source>
</evidence>
<dbReference type="InterPro" id="IPR036259">
    <property type="entry name" value="MFS_trans_sf"/>
</dbReference>
<dbReference type="GO" id="GO:0022857">
    <property type="term" value="F:transmembrane transporter activity"/>
    <property type="evidence" value="ECO:0007669"/>
    <property type="project" value="InterPro"/>
</dbReference>
<reference evidence="7 8" key="1">
    <citation type="submission" date="2020-02" db="EMBL/GenBank/DDBJ databases">
        <title>Pseudomonas Putida W5 Complete Genome Assembly.</title>
        <authorList>
            <person name="Yuan Z.-C."/>
            <person name="Shaw G.A."/>
            <person name="Cusano A.D."/>
            <person name="Caddey B.J."/>
            <person name="Weselowski B.J."/>
        </authorList>
    </citation>
    <scope>NUCLEOTIDE SEQUENCE [LARGE SCALE GENOMIC DNA]</scope>
    <source>
        <strain evidence="7 8">W5</strain>
    </source>
</reference>
<dbReference type="InterPro" id="IPR020846">
    <property type="entry name" value="MFS_dom"/>
</dbReference>
<dbReference type="Proteomes" id="UP000464480">
    <property type="component" value="Chromosome"/>
</dbReference>
<dbReference type="InterPro" id="IPR051788">
    <property type="entry name" value="MFS_Transporter"/>
</dbReference>